<organism evidence="2">
    <name type="scientific">uncultured Leptolyngbya sp</name>
    <dbReference type="NCBI Taxonomy" id="332963"/>
    <lineage>
        <taxon>Bacteria</taxon>
        <taxon>Bacillati</taxon>
        <taxon>Cyanobacteriota</taxon>
        <taxon>Cyanophyceae</taxon>
        <taxon>Leptolyngbyales</taxon>
        <taxon>Leptolyngbyaceae</taxon>
        <taxon>Leptolyngbya group</taxon>
        <taxon>Leptolyngbya</taxon>
        <taxon>environmental samples</taxon>
    </lineage>
</organism>
<feature type="region of interest" description="Disordered" evidence="1">
    <location>
        <begin position="1"/>
        <end position="24"/>
    </location>
</feature>
<gene>
    <name evidence="2" type="ORF">AVDCRST_MAG94-2363</name>
</gene>
<reference evidence="2" key="1">
    <citation type="submission" date="2020-02" db="EMBL/GenBank/DDBJ databases">
        <authorList>
            <person name="Meier V. D."/>
        </authorList>
    </citation>
    <scope>NUCLEOTIDE SEQUENCE</scope>
    <source>
        <strain evidence="2">AVDCRST_MAG94</strain>
    </source>
</reference>
<sequence length="46" mass="4788">MGDGGSIKDAGQAVGRSGDGGIDGIIKEDNLIWMLFISKPKDGRVL</sequence>
<evidence type="ECO:0000313" key="2">
    <source>
        <dbReference type="EMBL" id="CAA9342109.1"/>
    </source>
</evidence>
<accession>A0A6J4LZC3</accession>
<name>A0A6J4LZC3_9CYAN</name>
<proteinExistence type="predicted"/>
<dbReference type="AlphaFoldDB" id="A0A6J4LZC3"/>
<protein>
    <submittedName>
        <fullName evidence="2">Mrr restriction system protein</fullName>
    </submittedName>
</protein>
<dbReference type="EMBL" id="CADCTY010000830">
    <property type="protein sequence ID" value="CAA9342109.1"/>
    <property type="molecule type" value="Genomic_DNA"/>
</dbReference>
<evidence type="ECO:0000256" key="1">
    <source>
        <dbReference type="SAM" id="MobiDB-lite"/>
    </source>
</evidence>